<evidence type="ECO:0000313" key="4">
    <source>
        <dbReference type="EMBL" id="GMS87144.1"/>
    </source>
</evidence>
<evidence type="ECO:0000256" key="2">
    <source>
        <dbReference type="SAM" id="MobiDB-lite"/>
    </source>
</evidence>
<dbReference type="Proteomes" id="UP001432027">
    <property type="component" value="Unassembled WGS sequence"/>
</dbReference>
<comment type="similarity">
    <text evidence="1">Belongs to the arrestin family.</text>
</comment>
<gene>
    <name evidence="4" type="ORF">PENTCL1PPCAC_9319</name>
</gene>
<dbReference type="SMART" id="SM01017">
    <property type="entry name" value="Arrestin_C"/>
    <property type="match status" value="1"/>
</dbReference>
<dbReference type="InterPro" id="IPR014756">
    <property type="entry name" value="Ig_E-set"/>
</dbReference>
<sequence length="422" mass="47353">MHQSAQPPYRCYIDTDKQAYYPGDKVTCNAELTFDRKFNCDEIIAVFTGEARAYWVDKQVSEKSLCRHKMFYQKKSLFEQKKTIWQADLIEIGKKKESSLADIVRFASPNTIRPGNLLPGEKKQQEFRGFEAGKHMLPVEFEIPEDGIHSSLEVDEELASIRYQIEILCLVDGRIAKKFHQLLHVFAHKDLSEDMDKLGRSASSQKSLHSKIGRLEAVLTLPKTGFTPGEPLNAHVSVHNMTSNSVKFASVSIVKKITAIANQPSYEFKEREDETAGSILPFPKIQRGERKEWIAQIHVPALTPNLCMEDLIHVNYDANISVGYERGKRKSAVLNIRIPITIGTVAIESSGADTLPVKAFEKIPLSSEDSSGAKMQLRQRVTLLNLAQSSTLPSAPPTYEEVMGRSPAYPSLDDSPLGYSER</sequence>
<dbReference type="InterPro" id="IPR011021">
    <property type="entry name" value="Arrestin-like_N"/>
</dbReference>
<proteinExistence type="inferred from homology"/>
<dbReference type="InterPro" id="IPR050357">
    <property type="entry name" value="Arrestin_domain-protein"/>
</dbReference>
<evidence type="ECO:0000313" key="5">
    <source>
        <dbReference type="Proteomes" id="UP001432027"/>
    </source>
</evidence>
<dbReference type="GO" id="GO:0005737">
    <property type="term" value="C:cytoplasm"/>
    <property type="evidence" value="ECO:0007669"/>
    <property type="project" value="TreeGrafter"/>
</dbReference>
<dbReference type="Pfam" id="PF02752">
    <property type="entry name" value="Arrestin_C"/>
    <property type="match status" value="1"/>
</dbReference>
<organism evidence="4 5">
    <name type="scientific">Pristionchus entomophagus</name>
    <dbReference type="NCBI Taxonomy" id="358040"/>
    <lineage>
        <taxon>Eukaryota</taxon>
        <taxon>Metazoa</taxon>
        <taxon>Ecdysozoa</taxon>
        <taxon>Nematoda</taxon>
        <taxon>Chromadorea</taxon>
        <taxon>Rhabditida</taxon>
        <taxon>Rhabditina</taxon>
        <taxon>Diplogasteromorpha</taxon>
        <taxon>Diplogasteroidea</taxon>
        <taxon>Neodiplogasteridae</taxon>
        <taxon>Pristionchus</taxon>
    </lineage>
</organism>
<dbReference type="PANTHER" id="PTHR11188:SF175">
    <property type="entry name" value="ARRESTIN C-TERMINAL-LIKE DOMAIN-CONTAINING PROTEIN"/>
    <property type="match status" value="1"/>
</dbReference>
<protein>
    <recommendedName>
        <fullName evidence="3">Arrestin C-terminal-like domain-containing protein</fullName>
    </recommendedName>
</protein>
<dbReference type="EMBL" id="BTSX01000002">
    <property type="protein sequence ID" value="GMS87144.1"/>
    <property type="molecule type" value="Genomic_DNA"/>
</dbReference>
<feature type="region of interest" description="Disordered" evidence="2">
    <location>
        <begin position="388"/>
        <end position="422"/>
    </location>
</feature>
<dbReference type="PANTHER" id="PTHR11188">
    <property type="entry name" value="ARRESTIN DOMAIN CONTAINING PROTEIN"/>
    <property type="match status" value="1"/>
</dbReference>
<comment type="caution">
    <text evidence="4">The sequence shown here is derived from an EMBL/GenBank/DDBJ whole genome shotgun (WGS) entry which is preliminary data.</text>
</comment>
<accession>A0AAV5T3N7</accession>
<dbReference type="Pfam" id="PF00339">
    <property type="entry name" value="Arrestin_N"/>
    <property type="match status" value="1"/>
</dbReference>
<dbReference type="Gene3D" id="2.60.40.640">
    <property type="match status" value="2"/>
</dbReference>
<reference evidence="4" key="1">
    <citation type="submission" date="2023-10" db="EMBL/GenBank/DDBJ databases">
        <title>Genome assembly of Pristionchus species.</title>
        <authorList>
            <person name="Yoshida K."/>
            <person name="Sommer R.J."/>
        </authorList>
    </citation>
    <scope>NUCLEOTIDE SEQUENCE</scope>
    <source>
        <strain evidence="4">RS0144</strain>
    </source>
</reference>
<dbReference type="SUPFAM" id="SSF81296">
    <property type="entry name" value="E set domains"/>
    <property type="match status" value="2"/>
</dbReference>
<evidence type="ECO:0000256" key="1">
    <source>
        <dbReference type="ARBA" id="ARBA00005298"/>
    </source>
</evidence>
<evidence type="ECO:0000259" key="3">
    <source>
        <dbReference type="SMART" id="SM01017"/>
    </source>
</evidence>
<name>A0AAV5T3N7_9BILA</name>
<dbReference type="InterPro" id="IPR011022">
    <property type="entry name" value="Arrestin_C-like"/>
</dbReference>
<keyword evidence="5" id="KW-1185">Reference proteome</keyword>
<dbReference type="AlphaFoldDB" id="A0AAV5T3N7"/>
<feature type="domain" description="Arrestin C-terminal-like" evidence="3">
    <location>
        <begin position="211"/>
        <end position="347"/>
    </location>
</feature>
<dbReference type="InterPro" id="IPR014752">
    <property type="entry name" value="Arrestin-like_C"/>
</dbReference>
<dbReference type="GO" id="GO:0015031">
    <property type="term" value="P:protein transport"/>
    <property type="evidence" value="ECO:0007669"/>
    <property type="project" value="TreeGrafter"/>
</dbReference>